<keyword evidence="3" id="KW-1185">Reference proteome</keyword>
<feature type="transmembrane region" description="Helical" evidence="1">
    <location>
        <begin position="122"/>
        <end position="140"/>
    </location>
</feature>
<gene>
    <name evidence="2" type="ORF">V5J35_002441</name>
</gene>
<keyword evidence="1" id="KW-0472">Membrane</keyword>
<proteinExistence type="predicted"/>
<evidence type="ECO:0000256" key="1">
    <source>
        <dbReference type="SAM" id="Phobius"/>
    </source>
</evidence>
<keyword evidence="1" id="KW-0812">Transmembrane</keyword>
<keyword evidence="1" id="KW-1133">Transmembrane helix</keyword>
<evidence type="ECO:0000313" key="3">
    <source>
        <dbReference type="Proteomes" id="UP001549366"/>
    </source>
</evidence>
<reference evidence="2 3" key="1">
    <citation type="submission" date="2024-06" db="EMBL/GenBank/DDBJ databases">
        <title>Genomic Encyclopedia of Type Strains, Phase V (KMG-V): Genome sequencing to study the core and pangenomes of soil and plant-associated prokaryotes.</title>
        <authorList>
            <person name="Whitman W."/>
        </authorList>
    </citation>
    <scope>NUCLEOTIDE SEQUENCE [LARGE SCALE GENOMIC DNA]</scope>
    <source>
        <strain evidence="2 3">NE40</strain>
    </source>
</reference>
<name>A0ABV2SIP5_9GAMM</name>
<evidence type="ECO:0000313" key="2">
    <source>
        <dbReference type="EMBL" id="MET4757249.1"/>
    </source>
</evidence>
<protein>
    <submittedName>
        <fullName evidence="2">Uncharacterized protein</fullName>
    </submittedName>
</protein>
<accession>A0ABV2SIP5</accession>
<organism evidence="2 3">
    <name type="scientific">Endozoicomonas lisbonensis</name>
    <dbReference type="NCBI Taxonomy" id="3120522"/>
    <lineage>
        <taxon>Bacteria</taxon>
        <taxon>Pseudomonadati</taxon>
        <taxon>Pseudomonadota</taxon>
        <taxon>Gammaproteobacteria</taxon>
        <taxon>Oceanospirillales</taxon>
        <taxon>Endozoicomonadaceae</taxon>
        <taxon>Endozoicomonas</taxon>
    </lineage>
</organism>
<dbReference type="EMBL" id="JBEWTB010000002">
    <property type="protein sequence ID" value="MET4757249.1"/>
    <property type="molecule type" value="Genomic_DNA"/>
</dbReference>
<dbReference type="Proteomes" id="UP001549366">
    <property type="component" value="Unassembled WGS sequence"/>
</dbReference>
<sequence>MTVCCWGTSDCPLMPTLNTQGMQKVSLLHYLRQPLFRKVQNFFEFFSGQKKPATFGGRKLVDRSGLQGNSHCFANTKHTRSKQATKRDCYYLRQVVQRLVPGFFHPYKNLTNLLTAPAYSCLVRFCLMSFCLVGFIPVVANTRFDQ</sequence>
<comment type="caution">
    <text evidence="2">The sequence shown here is derived from an EMBL/GenBank/DDBJ whole genome shotgun (WGS) entry which is preliminary data.</text>
</comment>